<reference evidence="1" key="1">
    <citation type="submission" date="2018-05" db="EMBL/GenBank/DDBJ databases">
        <authorList>
            <person name="Lanie J.A."/>
            <person name="Ng W.-L."/>
            <person name="Kazmierczak K.M."/>
            <person name="Andrzejewski T.M."/>
            <person name="Davidsen T.M."/>
            <person name="Wayne K.J."/>
            <person name="Tettelin H."/>
            <person name="Glass J.I."/>
            <person name="Rusch D."/>
            <person name="Podicherti R."/>
            <person name="Tsui H.-C.T."/>
            <person name="Winkler M.E."/>
        </authorList>
    </citation>
    <scope>NUCLEOTIDE SEQUENCE</scope>
</reference>
<name>A0A382QU52_9ZZZZ</name>
<accession>A0A382QU52</accession>
<protein>
    <submittedName>
        <fullName evidence="1">Uncharacterized protein</fullName>
    </submittedName>
</protein>
<proteinExistence type="predicted"/>
<sequence>MVAGADHNGECFDVRDFQCGIPLKGDWWLSGEELLAL</sequence>
<dbReference type="EMBL" id="UINC01116557">
    <property type="protein sequence ID" value="SVC88385.1"/>
    <property type="molecule type" value="Genomic_DNA"/>
</dbReference>
<organism evidence="1">
    <name type="scientific">marine metagenome</name>
    <dbReference type="NCBI Taxonomy" id="408172"/>
    <lineage>
        <taxon>unclassified sequences</taxon>
        <taxon>metagenomes</taxon>
        <taxon>ecological metagenomes</taxon>
    </lineage>
</organism>
<evidence type="ECO:0000313" key="1">
    <source>
        <dbReference type="EMBL" id="SVC88385.1"/>
    </source>
</evidence>
<dbReference type="AlphaFoldDB" id="A0A382QU52"/>
<gene>
    <name evidence="1" type="ORF">METZ01_LOCUS341239</name>
</gene>